<dbReference type="EMBL" id="JAZGQO010000021">
    <property type="protein sequence ID" value="KAK6166215.1"/>
    <property type="molecule type" value="Genomic_DNA"/>
</dbReference>
<comment type="caution">
    <text evidence="1">The sequence shown here is derived from an EMBL/GenBank/DDBJ whole genome shotgun (WGS) entry which is preliminary data.</text>
</comment>
<dbReference type="Proteomes" id="UP001347796">
    <property type="component" value="Unassembled WGS sequence"/>
</dbReference>
<evidence type="ECO:0000313" key="1">
    <source>
        <dbReference type="EMBL" id="KAK6166215.1"/>
    </source>
</evidence>
<gene>
    <name evidence="1" type="ORF">SNE40_022965</name>
</gene>
<protein>
    <submittedName>
        <fullName evidence="1">Uncharacterized protein</fullName>
    </submittedName>
</protein>
<keyword evidence="2" id="KW-1185">Reference proteome</keyword>
<accession>A0AAN8IVK3</accession>
<reference evidence="1 2" key="1">
    <citation type="submission" date="2024-01" db="EMBL/GenBank/DDBJ databases">
        <title>The genome of the rayed Mediterranean limpet Patella caerulea (Linnaeus, 1758).</title>
        <authorList>
            <person name="Anh-Thu Weber A."/>
            <person name="Halstead-Nussloch G."/>
        </authorList>
    </citation>
    <scope>NUCLEOTIDE SEQUENCE [LARGE SCALE GENOMIC DNA]</scope>
    <source>
        <strain evidence="1">AATW-2023a</strain>
        <tissue evidence="1">Whole specimen</tissue>
    </source>
</reference>
<dbReference type="AlphaFoldDB" id="A0AAN8IVK3"/>
<sequence>MASLREDFLSLKTSNENIKHEAEAGKLKMVELEQIMDAIENENKQRNIIVNGLRVKQKDTRREREDKVQMYSKDQLGLENINIEKTTVLKNARNSLLVKLNSLKDKNDIFDDDSMKLRETCDVHVSNDSNRIP</sequence>
<proteinExistence type="predicted"/>
<organism evidence="1 2">
    <name type="scientific">Patella caerulea</name>
    <name type="common">Rayed Mediterranean limpet</name>
    <dbReference type="NCBI Taxonomy" id="87958"/>
    <lineage>
        <taxon>Eukaryota</taxon>
        <taxon>Metazoa</taxon>
        <taxon>Spiralia</taxon>
        <taxon>Lophotrochozoa</taxon>
        <taxon>Mollusca</taxon>
        <taxon>Gastropoda</taxon>
        <taxon>Patellogastropoda</taxon>
        <taxon>Patelloidea</taxon>
        <taxon>Patellidae</taxon>
        <taxon>Patella</taxon>
    </lineage>
</organism>
<evidence type="ECO:0000313" key="2">
    <source>
        <dbReference type="Proteomes" id="UP001347796"/>
    </source>
</evidence>
<name>A0AAN8IVK3_PATCE</name>